<evidence type="ECO:0000313" key="3">
    <source>
        <dbReference type="Proteomes" id="UP001303889"/>
    </source>
</evidence>
<organism evidence="2 3">
    <name type="scientific">Staphylotrichum tortipilum</name>
    <dbReference type="NCBI Taxonomy" id="2831512"/>
    <lineage>
        <taxon>Eukaryota</taxon>
        <taxon>Fungi</taxon>
        <taxon>Dikarya</taxon>
        <taxon>Ascomycota</taxon>
        <taxon>Pezizomycotina</taxon>
        <taxon>Sordariomycetes</taxon>
        <taxon>Sordariomycetidae</taxon>
        <taxon>Sordariales</taxon>
        <taxon>Chaetomiaceae</taxon>
        <taxon>Staphylotrichum</taxon>
    </lineage>
</organism>
<evidence type="ECO:0000256" key="1">
    <source>
        <dbReference type="SAM" id="MobiDB-lite"/>
    </source>
</evidence>
<reference evidence="2" key="1">
    <citation type="journal article" date="2023" name="Mol. Phylogenet. Evol.">
        <title>Genome-scale phylogeny and comparative genomics of the fungal order Sordariales.</title>
        <authorList>
            <person name="Hensen N."/>
            <person name="Bonometti L."/>
            <person name="Westerberg I."/>
            <person name="Brannstrom I.O."/>
            <person name="Guillou S."/>
            <person name="Cros-Aarteil S."/>
            <person name="Calhoun S."/>
            <person name="Haridas S."/>
            <person name="Kuo A."/>
            <person name="Mondo S."/>
            <person name="Pangilinan J."/>
            <person name="Riley R."/>
            <person name="LaButti K."/>
            <person name="Andreopoulos B."/>
            <person name="Lipzen A."/>
            <person name="Chen C."/>
            <person name="Yan M."/>
            <person name="Daum C."/>
            <person name="Ng V."/>
            <person name="Clum A."/>
            <person name="Steindorff A."/>
            <person name="Ohm R.A."/>
            <person name="Martin F."/>
            <person name="Silar P."/>
            <person name="Natvig D.O."/>
            <person name="Lalanne C."/>
            <person name="Gautier V."/>
            <person name="Ament-Velasquez S.L."/>
            <person name="Kruys A."/>
            <person name="Hutchinson M.I."/>
            <person name="Powell A.J."/>
            <person name="Barry K."/>
            <person name="Miller A.N."/>
            <person name="Grigoriev I.V."/>
            <person name="Debuchy R."/>
            <person name="Gladieux P."/>
            <person name="Hiltunen Thoren M."/>
            <person name="Johannesson H."/>
        </authorList>
    </citation>
    <scope>NUCLEOTIDE SEQUENCE</scope>
    <source>
        <strain evidence="2">CBS 103.79</strain>
    </source>
</reference>
<name>A0AAN6RQ55_9PEZI</name>
<keyword evidence="3" id="KW-1185">Reference proteome</keyword>
<accession>A0AAN6RQ55</accession>
<evidence type="ECO:0000313" key="2">
    <source>
        <dbReference type="EMBL" id="KAK3898056.1"/>
    </source>
</evidence>
<feature type="region of interest" description="Disordered" evidence="1">
    <location>
        <begin position="355"/>
        <end position="378"/>
    </location>
</feature>
<proteinExistence type="predicted"/>
<dbReference type="Proteomes" id="UP001303889">
    <property type="component" value="Unassembled WGS sequence"/>
</dbReference>
<gene>
    <name evidence="2" type="ORF">C8A05DRAFT_47523</name>
</gene>
<reference evidence="2" key="2">
    <citation type="submission" date="2023-05" db="EMBL/GenBank/DDBJ databases">
        <authorList>
            <consortium name="Lawrence Berkeley National Laboratory"/>
            <person name="Steindorff A."/>
            <person name="Hensen N."/>
            <person name="Bonometti L."/>
            <person name="Westerberg I."/>
            <person name="Brannstrom I.O."/>
            <person name="Guillou S."/>
            <person name="Cros-Aarteil S."/>
            <person name="Calhoun S."/>
            <person name="Haridas S."/>
            <person name="Kuo A."/>
            <person name="Mondo S."/>
            <person name="Pangilinan J."/>
            <person name="Riley R."/>
            <person name="Labutti K."/>
            <person name="Andreopoulos B."/>
            <person name="Lipzen A."/>
            <person name="Chen C."/>
            <person name="Yanf M."/>
            <person name="Daum C."/>
            <person name="Ng V."/>
            <person name="Clum A."/>
            <person name="Ohm R."/>
            <person name="Martin F."/>
            <person name="Silar P."/>
            <person name="Natvig D."/>
            <person name="Lalanne C."/>
            <person name="Gautier V."/>
            <person name="Ament-Velasquez S.L."/>
            <person name="Kruys A."/>
            <person name="Hutchinson M.I."/>
            <person name="Powell A.J."/>
            <person name="Barry K."/>
            <person name="Miller A.N."/>
            <person name="Grigoriev I.V."/>
            <person name="Debuchy R."/>
            <person name="Gladieux P."/>
            <person name="Thoren M.H."/>
            <person name="Johannesson H."/>
        </authorList>
    </citation>
    <scope>NUCLEOTIDE SEQUENCE</scope>
    <source>
        <strain evidence="2">CBS 103.79</strain>
    </source>
</reference>
<protein>
    <submittedName>
        <fullName evidence="2">Uncharacterized protein</fullName>
    </submittedName>
</protein>
<feature type="compositionally biased region" description="Gly residues" evidence="1">
    <location>
        <begin position="357"/>
        <end position="371"/>
    </location>
</feature>
<sequence>MAAMTIATTTFRPDPTCFAPSNLKTADHDTAPTTCPAILSEINGTTYPVTFSALATYCKAASIKTLSGKQVTLPVSTARSEPPTTTVTDWDCDNGFILATAAMIQKYLYTGRPGTTSICFGDSHCTMNNNPLAPRGTYVVAPLVSDRCSIAARGYAGPVPTPVIPPWLSSTHTVAGNPEFTPGPCYPGASTIKSDGIATYYTDCPAGYTLANSTTLRPFSLGGAAMSVDATRLTCCPSAFNSVSFTHTSPGWTYRTVHDGTTYAVGNATLPPFCGASGANALPPGGTTLTMGLYSNPGPGAPGKRYEGASTSVWGAGDTLYAEAVTAIFTYSYDNIMGEGIVVLMPTPTKTVVKPMGGDGGPGKTGTGTGTGLEPSHSTGGAAVGGVGSTVVMVVVTVVYVTAGALV</sequence>
<dbReference type="EMBL" id="MU856010">
    <property type="protein sequence ID" value="KAK3898056.1"/>
    <property type="molecule type" value="Genomic_DNA"/>
</dbReference>
<comment type="caution">
    <text evidence="2">The sequence shown here is derived from an EMBL/GenBank/DDBJ whole genome shotgun (WGS) entry which is preliminary data.</text>
</comment>
<dbReference type="AlphaFoldDB" id="A0AAN6RQ55"/>